<dbReference type="RefSeq" id="WP_125016684.1">
    <property type="nucleotide sequence ID" value="NZ_QWEZ01000002.1"/>
</dbReference>
<reference evidence="3 4" key="2">
    <citation type="submission" date="2018-12" db="EMBL/GenBank/DDBJ databases">
        <title>Simiduia agarivorans gen. nov., sp. nov., a marine, agarolytic bacterium isolated from shallow coastal water from Keelung, Taiwan.</title>
        <authorList>
            <person name="Shieh W.Y."/>
        </authorList>
    </citation>
    <scope>NUCLEOTIDE SEQUENCE [LARGE SCALE GENOMIC DNA]</scope>
    <source>
        <strain evidence="3 4">GTF-13</strain>
    </source>
</reference>
<name>A0A3P3VJ49_9GAMM</name>
<protein>
    <submittedName>
        <fullName evidence="3">DUF4426 domain-containing protein</fullName>
    </submittedName>
</protein>
<organism evidence="3 4">
    <name type="scientific">Aestuariirhabdus litorea</name>
    <dbReference type="NCBI Taxonomy" id="2528527"/>
    <lineage>
        <taxon>Bacteria</taxon>
        <taxon>Pseudomonadati</taxon>
        <taxon>Pseudomonadota</taxon>
        <taxon>Gammaproteobacteria</taxon>
        <taxon>Oceanospirillales</taxon>
        <taxon>Aestuariirhabdaceae</taxon>
        <taxon>Aestuariirhabdus</taxon>
    </lineage>
</organism>
<feature type="domain" description="DUF4426" evidence="2">
    <location>
        <begin position="29"/>
        <end position="148"/>
    </location>
</feature>
<sequence length="148" mass="16595">MIRQLSRLFTLLLVALPLAAAANELQSVKEFDGYSVHYSVFNSTFLKPDVARSYGLKRGQDIGILNIAVHQKTASGNKAVKAQLVGKTANLIQQQESLEFLPIEEGSAIYYLASFRFINEEVLHYNVDIETADGTRLTLKFTHTLYQE</sequence>
<comment type="caution">
    <text evidence="3">The sequence shown here is derived from an EMBL/GenBank/DDBJ whole genome shotgun (WGS) entry which is preliminary data.</text>
</comment>
<reference evidence="3 4" key="1">
    <citation type="submission" date="2018-08" db="EMBL/GenBank/DDBJ databases">
        <authorList>
            <person name="Khan S.A."/>
        </authorList>
    </citation>
    <scope>NUCLEOTIDE SEQUENCE [LARGE SCALE GENOMIC DNA]</scope>
    <source>
        <strain evidence="3 4">GTF-13</strain>
    </source>
</reference>
<dbReference type="Pfam" id="PF14467">
    <property type="entry name" value="DUF4426"/>
    <property type="match status" value="1"/>
</dbReference>
<evidence type="ECO:0000313" key="4">
    <source>
        <dbReference type="Proteomes" id="UP000280792"/>
    </source>
</evidence>
<evidence type="ECO:0000256" key="1">
    <source>
        <dbReference type="SAM" id="SignalP"/>
    </source>
</evidence>
<proteinExistence type="predicted"/>
<evidence type="ECO:0000313" key="3">
    <source>
        <dbReference type="EMBL" id="RRJ82702.1"/>
    </source>
</evidence>
<evidence type="ECO:0000259" key="2">
    <source>
        <dbReference type="Pfam" id="PF14467"/>
    </source>
</evidence>
<feature type="chain" id="PRO_5018286323" evidence="1">
    <location>
        <begin position="23"/>
        <end position="148"/>
    </location>
</feature>
<dbReference type="Gene3D" id="2.60.40.3340">
    <property type="entry name" value="Domain of unknown function DUF4426"/>
    <property type="match status" value="1"/>
</dbReference>
<dbReference type="InterPro" id="IPR025218">
    <property type="entry name" value="DUF4426"/>
</dbReference>
<accession>A0A3P3VJ49</accession>
<keyword evidence="1" id="KW-0732">Signal</keyword>
<dbReference type="EMBL" id="QWEZ01000002">
    <property type="protein sequence ID" value="RRJ82702.1"/>
    <property type="molecule type" value="Genomic_DNA"/>
</dbReference>
<gene>
    <name evidence="3" type="ORF">D0544_12650</name>
</gene>
<keyword evidence="4" id="KW-1185">Reference proteome</keyword>
<feature type="signal peptide" evidence="1">
    <location>
        <begin position="1"/>
        <end position="22"/>
    </location>
</feature>
<dbReference type="Proteomes" id="UP000280792">
    <property type="component" value="Unassembled WGS sequence"/>
</dbReference>
<dbReference type="AlphaFoldDB" id="A0A3P3VJ49"/>